<dbReference type="CDD" id="cd03230">
    <property type="entry name" value="ABC_DR_subfamily_A"/>
    <property type="match status" value="1"/>
</dbReference>
<dbReference type="Pfam" id="PF00005">
    <property type="entry name" value="ABC_tran"/>
    <property type="match status" value="1"/>
</dbReference>
<dbReference type="SUPFAM" id="SSF52540">
    <property type="entry name" value="P-loop containing nucleoside triphosphate hydrolases"/>
    <property type="match status" value="1"/>
</dbReference>
<gene>
    <name evidence="6" type="ORF">ACFOJ9_15775</name>
</gene>
<organism evidence="6 7">
    <name type="scientific">Mesorhizobium cantuariense</name>
    <dbReference type="NCBI Taxonomy" id="1300275"/>
    <lineage>
        <taxon>Bacteria</taxon>
        <taxon>Pseudomonadati</taxon>
        <taxon>Pseudomonadota</taxon>
        <taxon>Alphaproteobacteria</taxon>
        <taxon>Hyphomicrobiales</taxon>
        <taxon>Phyllobacteriaceae</taxon>
        <taxon>Mesorhizobium</taxon>
    </lineage>
</organism>
<keyword evidence="7" id="KW-1185">Reference proteome</keyword>
<evidence type="ECO:0000256" key="4">
    <source>
        <dbReference type="ARBA" id="ARBA00022840"/>
    </source>
</evidence>
<evidence type="ECO:0000259" key="5">
    <source>
        <dbReference type="PROSITE" id="PS50893"/>
    </source>
</evidence>
<dbReference type="PROSITE" id="PS50893">
    <property type="entry name" value="ABC_TRANSPORTER_2"/>
    <property type="match status" value="1"/>
</dbReference>
<evidence type="ECO:0000256" key="3">
    <source>
        <dbReference type="ARBA" id="ARBA00022741"/>
    </source>
</evidence>
<comment type="similarity">
    <text evidence="1">Belongs to the ABC transporter superfamily.</text>
</comment>
<dbReference type="Proteomes" id="UP001595648">
    <property type="component" value="Unassembled WGS sequence"/>
</dbReference>
<dbReference type="InterPro" id="IPR003593">
    <property type="entry name" value="AAA+_ATPase"/>
</dbReference>
<evidence type="ECO:0000256" key="2">
    <source>
        <dbReference type="ARBA" id="ARBA00022448"/>
    </source>
</evidence>
<dbReference type="Gene3D" id="3.40.50.300">
    <property type="entry name" value="P-loop containing nucleotide triphosphate hydrolases"/>
    <property type="match status" value="1"/>
</dbReference>
<name>A0ABV7MRJ1_9HYPH</name>
<dbReference type="EMBL" id="JBHRVD010000001">
    <property type="protein sequence ID" value="MFC3323228.1"/>
    <property type="molecule type" value="Genomic_DNA"/>
</dbReference>
<keyword evidence="3" id="KW-0547">Nucleotide-binding</keyword>
<dbReference type="GO" id="GO:0005524">
    <property type="term" value="F:ATP binding"/>
    <property type="evidence" value="ECO:0007669"/>
    <property type="project" value="UniProtKB-KW"/>
</dbReference>
<dbReference type="RefSeq" id="WP_378979695.1">
    <property type="nucleotide sequence ID" value="NZ_JBHRVD010000001.1"/>
</dbReference>
<feature type="domain" description="ABC transporter" evidence="5">
    <location>
        <begin position="15"/>
        <end position="245"/>
    </location>
</feature>
<dbReference type="InterPro" id="IPR003439">
    <property type="entry name" value="ABC_transporter-like_ATP-bd"/>
</dbReference>
<evidence type="ECO:0000313" key="7">
    <source>
        <dbReference type="Proteomes" id="UP001595648"/>
    </source>
</evidence>
<reference evidence="7" key="1">
    <citation type="journal article" date="2019" name="Int. J. Syst. Evol. Microbiol.">
        <title>The Global Catalogue of Microorganisms (GCM) 10K type strain sequencing project: providing services to taxonomists for standard genome sequencing and annotation.</title>
        <authorList>
            <consortium name="The Broad Institute Genomics Platform"/>
            <consortium name="The Broad Institute Genome Sequencing Center for Infectious Disease"/>
            <person name="Wu L."/>
            <person name="Ma J."/>
        </authorList>
    </citation>
    <scope>NUCLEOTIDE SEQUENCE [LARGE SCALE GENOMIC DNA]</scope>
    <source>
        <strain evidence="7">ICMP 19515</strain>
    </source>
</reference>
<protein>
    <submittedName>
        <fullName evidence="6">ABC transporter ATP-binding protein</fullName>
    </submittedName>
</protein>
<evidence type="ECO:0000313" key="6">
    <source>
        <dbReference type="EMBL" id="MFC3323228.1"/>
    </source>
</evidence>
<proteinExistence type="inferred from homology"/>
<comment type="caution">
    <text evidence="6">The sequence shown here is derived from an EMBL/GenBank/DDBJ whole genome shotgun (WGS) entry which is preliminary data.</text>
</comment>
<evidence type="ECO:0000256" key="1">
    <source>
        <dbReference type="ARBA" id="ARBA00005417"/>
    </source>
</evidence>
<keyword evidence="4 6" id="KW-0067">ATP-binding</keyword>
<sequence length="339" mass="36145">MNVQSEAARVPPPVLIAQDLCKSYGSRKALRGLSFSLQAGRVLGFLGPNGAGKTTTIRILTTILTPSSGDFSVDGISSRYPEKIRRTIGVLPEGLGFPKGVTAVEYLTYFGQLYGRSAAEARRIGLAYLRDMGLQNRADAAIGTFSRGMRQRLGIARALVNDPKVVFLDEPTLGLDPRGQQELLSIILQIARERNAGVVVCSHLLSEIEGICDDVIIMNAGQIVANGTVAEVTGRTQQNAVGRDTIQLRVRVPPGSVAQAQQVLDTLPNVKRVIPTDKMAGSLAIALAGPGNGTSSADHLGKNRVLEALIRAEIPILGFEVEGGRLQDVFLQLTEGAIE</sequence>
<dbReference type="PANTHER" id="PTHR43335:SF4">
    <property type="entry name" value="ABC TRANSPORTER, ATP-BINDING PROTEIN"/>
    <property type="match status" value="1"/>
</dbReference>
<dbReference type="SMART" id="SM00382">
    <property type="entry name" value="AAA"/>
    <property type="match status" value="1"/>
</dbReference>
<dbReference type="InterPro" id="IPR027417">
    <property type="entry name" value="P-loop_NTPase"/>
</dbReference>
<keyword evidence="2" id="KW-0813">Transport</keyword>
<dbReference type="PANTHER" id="PTHR43335">
    <property type="entry name" value="ABC TRANSPORTER, ATP-BINDING PROTEIN"/>
    <property type="match status" value="1"/>
</dbReference>
<accession>A0ABV7MRJ1</accession>